<comment type="caution">
    <text evidence="2">The sequence shown here is derived from an EMBL/GenBank/DDBJ whole genome shotgun (WGS) entry which is preliminary data.</text>
</comment>
<dbReference type="AlphaFoldDB" id="A0A840NY19"/>
<dbReference type="GO" id="GO:0102211">
    <property type="term" value="F:unsaturated rhamnogalacturonyl hydrolase activity"/>
    <property type="evidence" value="ECO:0007669"/>
    <property type="project" value="UniProtKB-EC"/>
</dbReference>
<dbReference type="Proteomes" id="UP000578449">
    <property type="component" value="Unassembled WGS sequence"/>
</dbReference>
<name>A0A840NY19_9ACTN</name>
<sequence>MKPLDVAYGLYDHYASLAEVKHYYGLLAIYALARAAQAGEDEASTRRCEAILSRFPDEITHPVYNFPNYTIGGIPQAFLVAEGRMPHRIGVVREYAEEMLTAPRDPAGIMKHPCDRDAEKIWIDTAMAVSPYLLYAGLALRDERYLAEAVCQAVRLHDELLDPEYGLLHQCRGFVAPGAYSRDHWSRGNGWGYFALAELARGLPPESAHRAEVTKRFTGLSAALLPHQSRRGLWRQEIPQPLSYEESSGTGLILYGIGVGIRHGLLDPATYAPAFRRGVEGLARVCVNDDFSTERSCPGTLCPGEGDEKGTVAAYMTLCLPYRDEPHGCGPLMLAMVEAHLAGIADVSLRAAAEESR</sequence>
<dbReference type="Pfam" id="PF07470">
    <property type="entry name" value="Glyco_hydro_88"/>
    <property type="match status" value="1"/>
</dbReference>
<keyword evidence="1 2" id="KW-0378">Hydrolase</keyword>
<dbReference type="InterPro" id="IPR010905">
    <property type="entry name" value="Glyco_hydro_88"/>
</dbReference>
<dbReference type="SUPFAM" id="SSF48208">
    <property type="entry name" value="Six-hairpin glycosidases"/>
    <property type="match status" value="1"/>
</dbReference>
<dbReference type="PANTHER" id="PTHR33886">
    <property type="entry name" value="UNSATURATED RHAMNOGALACTURONAN HYDROLASE (EUROFUNG)"/>
    <property type="match status" value="1"/>
</dbReference>
<dbReference type="EMBL" id="JACHGN010000006">
    <property type="protein sequence ID" value="MBB5133774.1"/>
    <property type="molecule type" value="Genomic_DNA"/>
</dbReference>
<evidence type="ECO:0000313" key="2">
    <source>
        <dbReference type="EMBL" id="MBB5133774.1"/>
    </source>
</evidence>
<dbReference type="RefSeq" id="WP_185050699.1">
    <property type="nucleotide sequence ID" value="NZ_BAABIX010000001.1"/>
</dbReference>
<dbReference type="EC" id="3.2.1.172" evidence="2"/>
<dbReference type="InterPro" id="IPR008928">
    <property type="entry name" value="6-hairpin_glycosidase_sf"/>
</dbReference>
<organism evidence="2 3">
    <name type="scientific">Thermocatellispora tengchongensis</name>
    <dbReference type="NCBI Taxonomy" id="1073253"/>
    <lineage>
        <taxon>Bacteria</taxon>
        <taxon>Bacillati</taxon>
        <taxon>Actinomycetota</taxon>
        <taxon>Actinomycetes</taxon>
        <taxon>Streptosporangiales</taxon>
        <taxon>Streptosporangiaceae</taxon>
        <taxon>Thermocatellispora</taxon>
    </lineage>
</organism>
<keyword evidence="2" id="KW-0326">Glycosidase</keyword>
<evidence type="ECO:0000313" key="3">
    <source>
        <dbReference type="Proteomes" id="UP000578449"/>
    </source>
</evidence>
<proteinExistence type="predicted"/>
<dbReference type="PANTHER" id="PTHR33886:SF8">
    <property type="entry name" value="UNSATURATED RHAMNOGALACTURONAN HYDROLASE (EUROFUNG)"/>
    <property type="match status" value="1"/>
</dbReference>
<dbReference type="InterPro" id="IPR052043">
    <property type="entry name" value="PolySaccharide_Degr_Enz"/>
</dbReference>
<gene>
    <name evidence="2" type="ORF">HNP84_003500</name>
</gene>
<accession>A0A840NY19</accession>
<reference evidence="2 3" key="1">
    <citation type="submission" date="2020-08" db="EMBL/GenBank/DDBJ databases">
        <title>Genomic Encyclopedia of Type Strains, Phase IV (KMG-IV): sequencing the most valuable type-strain genomes for metagenomic binning, comparative biology and taxonomic classification.</title>
        <authorList>
            <person name="Goeker M."/>
        </authorList>
    </citation>
    <scope>NUCLEOTIDE SEQUENCE [LARGE SCALE GENOMIC DNA]</scope>
    <source>
        <strain evidence="2 3">DSM 45615</strain>
    </source>
</reference>
<dbReference type="Gene3D" id="1.50.10.10">
    <property type="match status" value="1"/>
</dbReference>
<dbReference type="GO" id="GO:0005975">
    <property type="term" value="P:carbohydrate metabolic process"/>
    <property type="evidence" value="ECO:0007669"/>
    <property type="project" value="InterPro"/>
</dbReference>
<protein>
    <submittedName>
        <fullName evidence="2">Unsaturated rhamnogalacturonyl hydrolase</fullName>
        <ecNumber evidence="2">3.2.1.172</ecNumber>
    </submittedName>
</protein>
<evidence type="ECO:0000256" key="1">
    <source>
        <dbReference type="ARBA" id="ARBA00022801"/>
    </source>
</evidence>
<keyword evidence="3" id="KW-1185">Reference proteome</keyword>
<dbReference type="InterPro" id="IPR012341">
    <property type="entry name" value="6hp_glycosidase-like_sf"/>
</dbReference>